<evidence type="ECO:0000313" key="2">
    <source>
        <dbReference type="EMBL" id="CAB4742863.1"/>
    </source>
</evidence>
<sequence>MRSRFTCSKPAARAARAIARLLPAVWVRSSTRSTCVAVLCMPNEMRVKPDARRAASAASSTLSGFASVVISASGASANSSRIDASTSPSALAPMRVGVPPPKNTVDTSRGPSFCAATRTSLASTSWNVARETESPSSVAV</sequence>
<organism evidence="2">
    <name type="scientific">freshwater metagenome</name>
    <dbReference type="NCBI Taxonomy" id="449393"/>
    <lineage>
        <taxon>unclassified sequences</taxon>
        <taxon>metagenomes</taxon>
        <taxon>ecological metagenomes</taxon>
    </lineage>
</organism>
<proteinExistence type="predicted"/>
<gene>
    <name evidence="2" type="ORF">UFOPK2810_00422</name>
</gene>
<dbReference type="EMBL" id="CAEZYZ010000049">
    <property type="protein sequence ID" value="CAB4742863.1"/>
    <property type="molecule type" value="Genomic_DNA"/>
</dbReference>
<accession>A0A6J6T7M3</accession>
<name>A0A6J6T7M3_9ZZZZ</name>
<feature type="region of interest" description="Disordered" evidence="1">
    <location>
        <begin position="78"/>
        <end position="111"/>
    </location>
</feature>
<reference evidence="2" key="1">
    <citation type="submission" date="2020-05" db="EMBL/GenBank/DDBJ databases">
        <authorList>
            <person name="Chiriac C."/>
            <person name="Salcher M."/>
            <person name="Ghai R."/>
            <person name="Kavagutti S V."/>
        </authorList>
    </citation>
    <scope>NUCLEOTIDE SEQUENCE</scope>
</reference>
<dbReference type="AlphaFoldDB" id="A0A6J6T7M3"/>
<evidence type="ECO:0000256" key="1">
    <source>
        <dbReference type="SAM" id="MobiDB-lite"/>
    </source>
</evidence>
<protein>
    <submittedName>
        <fullName evidence="2">Unannotated protein</fullName>
    </submittedName>
</protein>